<dbReference type="eggNOG" id="COG0775">
    <property type="taxonomic scope" value="Bacteria"/>
</dbReference>
<dbReference type="PATRIC" id="fig|309807.25.peg.1610"/>
<protein>
    <recommendedName>
        <fullName evidence="2">adenosylhomocysteine nucleosidase</fullName>
        <ecNumber evidence="2">3.2.2.9</ecNumber>
    </recommendedName>
</protein>
<gene>
    <name evidence="7" type="primary">mtnN</name>
    <name evidence="7" type="ordered locus">SRU_1556</name>
</gene>
<dbReference type="OrthoDB" id="9792278at2"/>
<dbReference type="GO" id="GO:0005829">
    <property type="term" value="C:cytosol"/>
    <property type="evidence" value="ECO:0007669"/>
    <property type="project" value="TreeGrafter"/>
</dbReference>
<dbReference type="GO" id="GO:0019509">
    <property type="term" value="P:L-methionine salvage from methylthioadenosine"/>
    <property type="evidence" value="ECO:0007669"/>
    <property type="project" value="UniProtKB-UniPathway"/>
</dbReference>
<evidence type="ECO:0000256" key="2">
    <source>
        <dbReference type="ARBA" id="ARBA00011974"/>
    </source>
</evidence>
<dbReference type="STRING" id="309807.SRU_1556"/>
<dbReference type="InterPro" id="IPR000845">
    <property type="entry name" value="Nucleoside_phosphorylase_d"/>
</dbReference>
<dbReference type="GO" id="GO:0019284">
    <property type="term" value="P:L-methionine salvage from S-adenosylmethionine"/>
    <property type="evidence" value="ECO:0007669"/>
    <property type="project" value="TreeGrafter"/>
</dbReference>
<dbReference type="GO" id="GO:0008782">
    <property type="term" value="F:adenosylhomocysteine nucleosidase activity"/>
    <property type="evidence" value="ECO:0007669"/>
    <property type="project" value="UniProtKB-EC"/>
</dbReference>
<keyword evidence="7" id="KW-0326">Glycosidase</keyword>
<comment type="pathway">
    <text evidence="1">Amino-acid biosynthesis; L-methionine biosynthesis via salvage pathway; S-methyl-5-thio-alpha-D-ribose 1-phosphate from S-methyl-5'-thioadenosine (hydrolase route): step 1/2.</text>
</comment>
<dbReference type="Proteomes" id="UP000008674">
    <property type="component" value="Chromosome"/>
</dbReference>
<sequence length="276" mass="30067">MWCHWGGIRAGRRHGTSRRLPSPCKPVFKVIVEVCVRMPLAIMSAMDVEMELYLDRCEILRSTQRAGLAFHEASWHGHDLVLVRAGVGKVNAALCTQILIDTFDAEAVICTGSAGAVNPALDIGDVVVATDCVQHDVVVKFLGLPRGQVPFTDFRFFKTDAALRRRALAVDLPDHRITPGRVLTGDRFIEDEADRHQLREELEGDCVEMEGAAVGQVCAMNDVPYLVVRAISDHADGTSDVDFEAFMQEAARSSSEIVLSLLTAPDGDGPLSASGR</sequence>
<keyword evidence="4 7" id="KW-0378">Hydrolase</keyword>
<dbReference type="InterPro" id="IPR035994">
    <property type="entry name" value="Nucleoside_phosphorylase_sf"/>
</dbReference>
<dbReference type="KEGG" id="sru:SRU_1556"/>
<evidence type="ECO:0000256" key="5">
    <source>
        <dbReference type="ARBA" id="ARBA00023167"/>
    </source>
</evidence>
<evidence type="ECO:0000313" key="8">
    <source>
        <dbReference type="Proteomes" id="UP000008674"/>
    </source>
</evidence>
<dbReference type="NCBIfam" id="NF004079">
    <property type="entry name" value="PRK05584.1"/>
    <property type="match status" value="1"/>
</dbReference>
<dbReference type="EnsemblBacteria" id="ABC45074">
    <property type="protein sequence ID" value="ABC45074"/>
    <property type="gene ID" value="SRU_1556"/>
</dbReference>
<dbReference type="SUPFAM" id="SSF53167">
    <property type="entry name" value="Purine and uridine phosphorylases"/>
    <property type="match status" value="1"/>
</dbReference>
<evidence type="ECO:0000259" key="6">
    <source>
        <dbReference type="Pfam" id="PF01048"/>
    </source>
</evidence>
<keyword evidence="5" id="KW-0486">Methionine biosynthesis</keyword>
<dbReference type="CDD" id="cd09008">
    <property type="entry name" value="MTAN"/>
    <property type="match status" value="1"/>
</dbReference>
<dbReference type="HOGENOM" id="CLU_031248_2_0_10"/>
<name>Q2S2A4_SALRD</name>
<dbReference type="GO" id="GO:0009164">
    <property type="term" value="P:nucleoside catabolic process"/>
    <property type="evidence" value="ECO:0007669"/>
    <property type="project" value="InterPro"/>
</dbReference>
<evidence type="ECO:0000256" key="4">
    <source>
        <dbReference type="ARBA" id="ARBA00022801"/>
    </source>
</evidence>
<evidence type="ECO:0000256" key="3">
    <source>
        <dbReference type="ARBA" id="ARBA00022605"/>
    </source>
</evidence>
<proteinExistence type="predicted"/>
<keyword evidence="3" id="KW-0028">Amino-acid biosynthesis</keyword>
<feature type="domain" description="Nucleoside phosphorylase" evidence="6">
    <location>
        <begin position="40"/>
        <end position="262"/>
    </location>
</feature>
<dbReference type="Gene3D" id="3.40.50.1580">
    <property type="entry name" value="Nucleoside phosphorylase domain"/>
    <property type="match status" value="1"/>
</dbReference>
<keyword evidence="8" id="KW-1185">Reference proteome</keyword>
<dbReference type="AlphaFoldDB" id="Q2S2A4"/>
<dbReference type="PANTHER" id="PTHR46832">
    <property type="entry name" value="5'-METHYLTHIOADENOSINE/S-ADENOSYLHOMOCYSTEINE NUCLEOSIDASE"/>
    <property type="match status" value="1"/>
</dbReference>
<organism evidence="7 8">
    <name type="scientific">Salinibacter ruber (strain DSM 13855 / M31)</name>
    <dbReference type="NCBI Taxonomy" id="309807"/>
    <lineage>
        <taxon>Bacteria</taxon>
        <taxon>Pseudomonadati</taxon>
        <taxon>Rhodothermota</taxon>
        <taxon>Rhodothermia</taxon>
        <taxon>Rhodothermales</taxon>
        <taxon>Salinibacteraceae</taxon>
        <taxon>Salinibacter</taxon>
    </lineage>
</organism>
<dbReference type="UniPathway" id="UPA00904">
    <property type="reaction ID" value="UER00871"/>
</dbReference>
<dbReference type="PANTHER" id="PTHR46832:SF1">
    <property type="entry name" value="5'-METHYLTHIOADENOSINE_S-ADENOSYLHOMOCYSTEINE NUCLEOSIDASE"/>
    <property type="match status" value="1"/>
</dbReference>
<dbReference type="InterPro" id="IPR010049">
    <property type="entry name" value="MTA_SAH_Nsdase"/>
</dbReference>
<dbReference type="NCBIfam" id="TIGR01704">
    <property type="entry name" value="MTA_SAH-Nsdase"/>
    <property type="match status" value="1"/>
</dbReference>
<dbReference type="EMBL" id="CP000159">
    <property type="protein sequence ID" value="ABC45074.1"/>
    <property type="molecule type" value="Genomic_DNA"/>
</dbReference>
<evidence type="ECO:0000313" key="7">
    <source>
        <dbReference type="EMBL" id="ABC45074.1"/>
    </source>
</evidence>
<reference evidence="7 8" key="1">
    <citation type="journal article" date="2005" name="Proc. Natl. Acad. Sci. U.S.A.">
        <title>The genome of Salinibacter ruber: convergence and gene exchange among hyperhalophilic bacteria and archaea.</title>
        <authorList>
            <person name="Mongodin E.F."/>
            <person name="Nelson K.E."/>
            <person name="Daugherty S."/>
            <person name="Deboy R.T."/>
            <person name="Wister J."/>
            <person name="Khouri H."/>
            <person name="Weidman J."/>
            <person name="Walsh D.A."/>
            <person name="Papke R.T."/>
            <person name="Sanchez Perez G."/>
            <person name="Sharma A.K."/>
            <person name="Nesbo C.L."/>
            <person name="MacLeod D."/>
            <person name="Bapteste E."/>
            <person name="Doolittle W.F."/>
            <person name="Charlebois R.L."/>
            <person name="Legault B."/>
            <person name="Rodriguez-Valera F."/>
        </authorList>
    </citation>
    <scope>NUCLEOTIDE SEQUENCE [LARGE SCALE GENOMIC DNA]</scope>
    <source>
        <strain evidence="8">DSM 13855 / CECT 5946 / M31</strain>
    </source>
</reference>
<evidence type="ECO:0000256" key="1">
    <source>
        <dbReference type="ARBA" id="ARBA00004945"/>
    </source>
</evidence>
<dbReference type="Pfam" id="PF01048">
    <property type="entry name" value="PNP_UDP_1"/>
    <property type="match status" value="1"/>
</dbReference>
<dbReference type="GO" id="GO:0008930">
    <property type="term" value="F:methylthioadenosine nucleosidase activity"/>
    <property type="evidence" value="ECO:0007669"/>
    <property type="project" value="InterPro"/>
</dbReference>
<accession>Q2S2A4</accession>
<dbReference type="EC" id="3.2.2.9" evidence="2"/>